<dbReference type="InterPro" id="IPR053790">
    <property type="entry name" value="P5CR-like_CS"/>
</dbReference>
<dbReference type="Gene3D" id="3.40.630.30">
    <property type="match status" value="1"/>
</dbReference>
<evidence type="ECO:0000256" key="2">
    <source>
        <dbReference type="ARBA" id="ARBA00023315"/>
    </source>
</evidence>
<sequence>MIEAGVLLGLPRSTSTELVVQTLFGAATMLRETGEHPTVLREQVSSPGGTTMSALRQLDDHKVRAAFITAMESARDRSREPGRLVTVAIQRLVPDDWQQARRLRLESLRQDGLAFGTSYEAALAHEEQQWRERLATATTFHALVDGEPLGTITVRQFAENAVGEAEITGMWVDPAGRGRGLGDLLVDTALAAWRAMGGSRMSLWCVTTNEPALRLYSRNGFQPTGRTEQEPDEPRGARDGPPLP</sequence>
<keyword evidence="2" id="KW-0012">Acyltransferase</keyword>
<organism evidence="5 6">
    <name type="scientific">Angustibacter aerolatus</name>
    <dbReference type="NCBI Taxonomy" id="1162965"/>
    <lineage>
        <taxon>Bacteria</taxon>
        <taxon>Bacillati</taxon>
        <taxon>Actinomycetota</taxon>
        <taxon>Actinomycetes</taxon>
        <taxon>Kineosporiales</taxon>
        <taxon>Kineosporiaceae</taxon>
    </lineage>
</organism>
<dbReference type="PROSITE" id="PS00521">
    <property type="entry name" value="P5CR"/>
    <property type="match status" value="1"/>
</dbReference>
<dbReference type="PROSITE" id="PS51186">
    <property type="entry name" value="GNAT"/>
    <property type="match status" value="1"/>
</dbReference>
<accession>A0ABQ6JLR7</accession>
<gene>
    <name evidence="5" type="ORF">GCM10025868_30470</name>
</gene>
<proteinExistence type="predicted"/>
<keyword evidence="6" id="KW-1185">Reference proteome</keyword>
<evidence type="ECO:0000259" key="4">
    <source>
        <dbReference type="PROSITE" id="PS51186"/>
    </source>
</evidence>
<dbReference type="Pfam" id="PF14748">
    <property type="entry name" value="P5CR_dimer"/>
    <property type="match status" value="1"/>
</dbReference>
<dbReference type="Pfam" id="PF00583">
    <property type="entry name" value="Acetyltransf_1"/>
    <property type="match status" value="1"/>
</dbReference>
<dbReference type="SUPFAM" id="SSF48179">
    <property type="entry name" value="6-phosphogluconate dehydrogenase C-terminal domain-like"/>
    <property type="match status" value="1"/>
</dbReference>
<dbReference type="PANTHER" id="PTHR43877:SF2">
    <property type="entry name" value="AMINOALKYLPHOSPHONATE N-ACETYLTRANSFERASE-RELATED"/>
    <property type="match status" value="1"/>
</dbReference>
<dbReference type="Proteomes" id="UP001157017">
    <property type="component" value="Unassembled WGS sequence"/>
</dbReference>
<dbReference type="InterPro" id="IPR008927">
    <property type="entry name" value="6-PGluconate_DH-like_C_sf"/>
</dbReference>
<evidence type="ECO:0000256" key="1">
    <source>
        <dbReference type="ARBA" id="ARBA00022679"/>
    </source>
</evidence>
<feature type="domain" description="N-acetyltransferase" evidence="4">
    <location>
        <begin position="87"/>
        <end position="244"/>
    </location>
</feature>
<dbReference type="InterPro" id="IPR016181">
    <property type="entry name" value="Acyl_CoA_acyltransferase"/>
</dbReference>
<keyword evidence="1" id="KW-0808">Transferase</keyword>
<dbReference type="Gene3D" id="1.10.3730.10">
    <property type="entry name" value="ProC C-terminal domain-like"/>
    <property type="match status" value="1"/>
</dbReference>
<dbReference type="InterPro" id="IPR029036">
    <property type="entry name" value="P5CR_dimer"/>
</dbReference>
<comment type="caution">
    <text evidence="5">The sequence shown here is derived from an EMBL/GenBank/DDBJ whole genome shotgun (WGS) entry which is preliminary data.</text>
</comment>
<reference evidence="6" key="1">
    <citation type="journal article" date="2019" name="Int. J. Syst. Evol. Microbiol.">
        <title>The Global Catalogue of Microorganisms (GCM) 10K type strain sequencing project: providing services to taxonomists for standard genome sequencing and annotation.</title>
        <authorList>
            <consortium name="The Broad Institute Genomics Platform"/>
            <consortium name="The Broad Institute Genome Sequencing Center for Infectious Disease"/>
            <person name="Wu L."/>
            <person name="Ma J."/>
        </authorList>
    </citation>
    <scope>NUCLEOTIDE SEQUENCE [LARGE SCALE GENOMIC DNA]</scope>
    <source>
        <strain evidence="6">NBRC 108730</strain>
    </source>
</reference>
<dbReference type="PANTHER" id="PTHR43877">
    <property type="entry name" value="AMINOALKYLPHOSPHONATE N-ACETYLTRANSFERASE-RELATED-RELATED"/>
    <property type="match status" value="1"/>
</dbReference>
<evidence type="ECO:0000313" key="6">
    <source>
        <dbReference type="Proteomes" id="UP001157017"/>
    </source>
</evidence>
<evidence type="ECO:0000313" key="5">
    <source>
        <dbReference type="EMBL" id="GMA87797.1"/>
    </source>
</evidence>
<dbReference type="InterPro" id="IPR000182">
    <property type="entry name" value="GNAT_dom"/>
</dbReference>
<dbReference type="CDD" id="cd04301">
    <property type="entry name" value="NAT_SF"/>
    <property type="match status" value="1"/>
</dbReference>
<protein>
    <recommendedName>
        <fullName evidence="4">N-acetyltransferase domain-containing protein</fullName>
    </recommendedName>
</protein>
<feature type="region of interest" description="Disordered" evidence="3">
    <location>
        <begin position="216"/>
        <end position="244"/>
    </location>
</feature>
<dbReference type="InterPro" id="IPR050832">
    <property type="entry name" value="Bact_Acetyltransf"/>
</dbReference>
<feature type="compositionally biased region" description="Basic and acidic residues" evidence="3">
    <location>
        <begin position="227"/>
        <end position="238"/>
    </location>
</feature>
<dbReference type="EMBL" id="BSUZ01000001">
    <property type="protein sequence ID" value="GMA87797.1"/>
    <property type="molecule type" value="Genomic_DNA"/>
</dbReference>
<dbReference type="SUPFAM" id="SSF55729">
    <property type="entry name" value="Acyl-CoA N-acyltransferases (Nat)"/>
    <property type="match status" value="1"/>
</dbReference>
<evidence type="ECO:0000256" key="3">
    <source>
        <dbReference type="SAM" id="MobiDB-lite"/>
    </source>
</evidence>
<name>A0ABQ6JLR7_9ACTN</name>